<sequence length="80" mass="9199">MPHKQMFDASGTYLSLPWWVPFGQTVSIILGVVLGRVIGSGLLGYQPFYRKWTSDWDLACQKMEASVFQRRFAVRDDKVD</sequence>
<dbReference type="EMBL" id="OUUZ01000015">
    <property type="protein sequence ID" value="SPQ25062.1"/>
    <property type="molecule type" value="Genomic_DNA"/>
</dbReference>
<keyword evidence="1" id="KW-0472">Membrane</keyword>
<feature type="transmembrane region" description="Helical" evidence="1">
    <location>
        <begin position="20"/>
        <end position="45"/>
    </location>
</feature>
<evidence type="ECO:0000313" key="3">
    <source>
        <dbReference type="Proteomes" id="UP000289323"/>
    </source>
</evidence>
<dbReference type="Proteomes" id="UP000289323">
    <property type="component" value="Unassembled WGS sequence"/>
</dbReference>
<keyword evidence="1" id="KW-1133">Transmembrane helix</keyword>
<evidence type="ECO:0000313" key="2">
    <source>
        <dbReference type="EMBL" id="SPQ25062.1"/>
    </source>
</evidence>
<gene>
    <name evidence="2" type="ORF">TT172_LOCUS7481</name>
</gene>
<reference evidence="2 3" key="1">
    <citation type="submission" date="2018-04" db="EMBL/GenBank/DDBJ databases">
        <authorList>
            <person name="Huttner S."/>
            <person name="Dainat J."/>
        </authorList>
    </citation>
    <scope>NUCLEOTIDE SEQUENCE [LARGE SCALE GENOMIC DNA]</scope>
</reference>
<accession>A0A446BRC6</accession>
<evidence type="ECO:0000256" key="1">
    <source>
        <dbReference type="SAM" id="Phobius"/>
    </source>
</evidence>
<dbReference type="AlphaFoldDB" id="A0A446BRC6"/>
<name>A0A446BRC6_9PEZI</name>
<protein>
    <submittedName>
        <fullName evidence="2">0fc365e6-f2e2-4be0-be20-4f564c1df8f2</fullName>
    </submittedName>
</protein>
<keyword evidence="1" id="KW-0812">Transmembrane</keyword>
<proteinExistence type="predicted"/>
<organism evidence="2 3">
    <name type="scientific">Thermothielavioides terrestris</name>
    <dbReference type="NCBI Taxonomy" id="2587410"/>
    <lineage>
        <taxon>Eukaryota</taxon>
        <taxon>Fungi</taxon>
        <taxon>Dikarya</taxon>
        <taxon>Ascomycota</taxon>
        <taxon>Pezizomycotina</taxon>
        <taxon>Sordariomycetes</taxon>
        <taxon>Sordariomycetidae</taxon>
        <taxon>Sordariales</taxon>
        <taxon>Chaetomiaceae</taxon>
        <taxon>Thermothielavioides</taxon>
    </lineage>
</organism>